<protein>
    <recommendedName>
        <fullName evidence="1">PPIase cyclophilin-type domain-containing protein</fullName>
    </recommendedName>
</protein>
<dbReference type="GO" id="GO:0003755">
    <property type="term" value="F:peptidyl-prolyl cis-trans isomerase activity"/>
    <property type="evidence" value="ECO:0007669"/>
    <property type="project" value="InterPro"/>
</dbReference>
<accession>A0A0D3I7E4</accession>
<dbReference type="RefSeq" id="XP_005759608.1">
    <property type="nucleotide sequence ID" value="XM_005759551.1"/>
</dbReference>
<dbReference type="GO" id="GO:0016018">
    <property type="term" value="F:cyclosporin A binding"/>
    <property type="evidence" value="ECO:0007669"/>
    <property type="project" value="TreeGrafter"/>
</dbReference>
<dbReference type="PANTHER" id="PTHR11071:SF561">
    <property type="entry name" value="PEPTIDYL-PROLYL CIS-TRANS ISOMERASE D-RELATED"/>
    <property type="match status" value="1"/>
</dbReference>
<evidence type="ECO:0000259" key="1">
    <source>
        <dbReference type="PROSITE" id="PS50072"/>
    </source>
</evidence>
<dbReference type="GeneID" id="17253507"/>
<dbReference type="Pfam" id="PF00160">
    <property type="entry name" value="Pro_isomerase"/>
    <property type="match status" value="1"/>
</dbReference>
<dbReference type="SUPFAM" id="SSF50891">
    <property type="entry name" value="Cyclophilin-like"/>
    <property type="match status" value="1"/>
</dbReference>
<dbReference type="InterPro" id="IPR029000">
    <property type="entry name" value="Cyclophilin-like_dom_sf"/>
</dbReference>
<dbReference type="KEGG" id="ehx:EMIHUDRAFT_198504"/>
<dbReference type="EnsemblProtists" id="EOD07179">
    <property type="protein sequence ID" value="EOD07179"/>
    <property type="gene ID" value="EMIHUDRAFT_198504"/>
</dbReference>
<dbReference type="STRING" id="2903.R1DEI0"/>
<name>A0A0D3I7E4_EMIH1</name>
<keyword evidence="3" id="KW-1185">Reference proteome</keyword>
<reference evidence="3" key="1">
    <citation type="journal article" date="2013" name="Nature">
        <title>Pan genome of the phytoplankton Emiliania underpins its global distribution.</title>
        <authorList>
            <person name="Read B.A."/>
            <person name="Kegel J."/>
            <person name="Klute M.J."/>
            <person name="Kuo A."/>
            <person name="Lefebvre S.C."/>
            <person name="Maumus F."/>
            <person name="Mayer C."/>
            <person name="Miller J."/>
            <person name="Monier A."/>
            <person name="Salamov A."/>
            <person name="Young J."/>
            <person name="Aguilar M."/>
            <person name="Claverie J.M."/>
            <person name="Frickenhaus S."/>
            <person name="Gonzalez K."/>
            <person name="Herman E.K."/>
            <person name="Lin Y.C."/>
            <person name="Napier J."/>
            <person name="Ogata H."/>
            <person name="Sarno A.F."/>
            <person name="Shmutz J."/>
            <person name="Schroeder D."/>
            <person name="de Vargas C."/>
            <person name="Verret F."/>
            <person name="von Dassow P."/>
            <person name="Valentin K."/>
            <person name="Van de Peer Y."/>
            <person name="Wheeler G."/>
            <person name="Dacks J.B."/>
            <person name="Delwiche C.F."/>
            <person name="Dyhrman S.T."/>
            <person name="Glockner G."/>
            <person name="John U."/>
            <person name="Richards T."/>
            <person name="Worden A.Z."/>
            <person name="Zhang X."/>
            <person name="Grigoriev I.V."/>
            <person name="Allen A.E."/>
            <person name="Bidle K."/>
            <person name="Borodovsky M."/>
            <person name="Bowler C."/>
            <person name="Brownlee C."/>
            <person name="Cock J.M."/>
            <person name="Elias M."/>
            <person name="Gladyshev V.N."/>
            <person name="Groth M."/>
            <person name="Guda C."/>
            <person name="Hadaegh A."/>
            <person name="Iglesias-Rodriguez M.D."/>
            <person name="Jenkins J."/>
            <person name="Jones B.M."/>
            <person name="Lawson T."/>
            <person name="Leese F."/>
            <person name="Lindquist E."/>
            <person name="Lobanov A."/>
            <person name="Lomsadze A."/>
            <person name="Malik S.B."/>
            <person name="Marsh M.E."/>
            <person name="Mackinder L."/>
            <person name="Mock T."/>
            <person name="Mueller-Roeber B."/>
            <person name="Pagarete A."/>
            <person name="Parker M."/>
            <person name="Probert I."/>
            <person name="Quesneville H."/>
            <person name="Raines C."/>
            <person name="Rensing S.A."/>
            <person name="Riano-Pachon D.M."/>
            <person name="Richier S."/>
            <person name="Rokitta S."/>
            <person name="Shiraiwa Y."/>
            <person name="Soanes D.M."/>
            <person name="van der Giezen M."/>
            <person name="Wahlund T.M."/>
            <person name="Williams B."/>
            <person name="Wilson W."/>
            <person name="Wolfe G."/>
            <person name="Wurch L.L."/>
        </authorList>
    </citation>
    <scope>NUCLEOTIDE SEQUENCE</scope>
</reference>
<proteinExistence type="predicted"/>
<dbReference type="InterPro" id="IPR002130">
    <property type="entry name" value="Cyclophilin-type_PPIase_dom"/>
</dbReference>
<reference evidence="2" key="2">
    <citation type="submission" date="2024-10" db="UniProtKB">
        <authorList>
            <consortium name="EnsemblProtists"/>
        </authorList>
    </citation>
    <scope>IDENTIFICATION</scope>
</reference>
<dbReference type="PaxDb" id="2903-EOD07179"/>
<sequence length="135" mass="15074">MLELWNGIGNDSIYGEAFEDESFEFKHNEKYLLSDGGPSSFIRPISHPPSLTHSGTCSRWRARAHVPHRNGSQFFITTKATTQSLGGATISHFDYRHVVFGRVASRHGVAVVDKIQKLPADTKHGHRLFDAVVDD</sequence>
<dbReference type="Gene3D" id="2.40.100.10">
    <property type="entry name" value="Cyclophilin-like"/>
    <property type="match status" value="1"/>
</dbReference>
<evidence type="ECO:0000313" key="2">
    <source>
        <dbReference type="EnsemblProtists" id="EOD07179"/>
    </source>
</evidence>
<dbReference type="eggNOG" id="KOG0546">
    <property type="taxonomic scope" value="Eukaryota"/>
</dbReference>
<feature type="domain" description="PPIase cyclophilin-type" evidence="1">
    <location>
        <begin position="6"/>
        <end position="135"/>
    </location>
</feature>
<dbReference type="PROSITE" id="PS50072">
    <property type="entry name" value="CSA_PPIASE_2"/>
    <property type="match status" value="1"/>
</dbReference>
<dbReference type="Proteomes" id="UP000013827">
    <property type="component" value="Unassembled WGS sequence"/>
</dbReference>
<dbReference type="AlphaFoldDB" id="A0A0D3I7E4"/>
<organism evidence="2 3">
    <name type="scientific">Emiliania huxleyi (strain CCMP1516)</name>
    <dbReference type="NCBI Taxonomy" id="280463"/>
    <lineage>
        <taxon>Eukaryota</taxon>
        <taxon>Haptista</taxon>
        <taxon>Haptophyta</taxon>
        <taxon>Prymnesiophyceae</taxon>
        <taxon>Isochrysidales</taxon>
        <taxon>Noelaerhabdaceae</taxon>
        <taxon>Emiliania</taxon>
    </lineage>
</organism>
<evidence type="ECO:0000313" key="3">
    <source>
        <dbReference type="Proteomes" id="UP000013827"/>
    </source>
</evidence>
<dbReference type="HOGENOM" id="CLU_1889698_0_0_1"/>
<dbReference type="GO" id="GO:0005737">
    <property type="term" value="C:cytoplasm"/>
    <property type="evidence" value="ECO:0007669"/>
    <property type="project" value="TreeGrafter"/>
</dbReference>
<dbReference type="PANTHER" id="PTHR11071">
    <property type="entry name" value="PEPTIDYL-PROLYL CIS-TRANS ISOMERASE"/>
    <property type="match status" value="1"/>
</dbReference>
<dbReference type="GO" id="GO:0006457">
    <property type="term" value="P:protein folding"/>
    <property type="evidence" value="ECO:0007669"/>
    <property type="project" value="TreeGrafter"/>
</dbReference>